<feature type="transmembrane region" description="Helical" evidence="1">
    <location>
        <begin position="65"/>
        <end position="84"/>
    </location>
</feature>
<dbReference type="Proteomes" id="UP000188993">
    <property type="component" value="Chromosome"/>
</dbReference>
<dbReference type="STRING" id="708126.BW727_101246"/>
<organism evidence="2 3">
    <name type="scientific">Jeotgalibaca dankookensis</name>
    <dbReference type="NCBI Taxonomy" id="708126"/>
    <lineage>
        <taxon>Bacteria</taxon>
        <taxon>Bacillati</taxon>
        <taxon>Bacillota</taxon>
        <taxon>Bacilli</taxon>
        <taxon>Lactobacillales</taxon>
        <taxon>Carnobacteriaceae</taxon>
        <taxon>Jeotgalibaca</taxon>
    </lineage>
</organism>
<accession>A0A1S6IPY3</accession>
<name>A0A1S6IPY3_9LACT</name>
<keyword evidence="3" id="KW-1185">Reference proteome</keyword>
<protein>
    <submittedName>
        <fullName evidence="2">Uncharacterized protein</fullName>
    </submittedName>
</protein>
<sequence length="119" mass="14236">MKKLFTYLPVLVFLTILIFIENSPLKAFLSIGVISLMIVAKYKRSKIKQEEIEYDDRINANISKWSLRFMFFANLLLIFVLIFFNQMLLNTLYLEFVVAYLLFTLFIPFYIIPTIIKRY</sequence>
<dbReference type="RefSeq" id="WP_062468818.1">
    <property type="nucleotide sequence ID" value="NZ_BBYN01000009.1"/>
</dbReference>
<dbReference type="KEGG" id="jda:BW727_101246"/>
<gene>
    <name evidence="2" type="ORF">BW727_101246</name>
</gene>
<keyword evidence="1" id="KW-0472">Membrane</keyword>
<dbReference type="EMBL" id="CP019728">
    <property type="protein sequence ID" value="AQS53613.1"/>
    <property type="molecule type" value="Genomic_DNA"/>
</dbReference>
<evidence type="ECO:0000313" key="3">
    <source>
        <dbReference type="Proteomes" id="UP000188993"/>
    </source>
</evidence>
<feature type="transmembrane region" description="Helical" evidence="1">
    <location>
        <begin position="96"/>
        <end position="116"/>
    </location>
</feature>
<evidence type="ECO:0000256" key="1">
    <source>
        <dbReference type="SAM" id="Phobius"/>
    </source>
</evidence>
<evidence type="ECO:0000313" key="2">
    <source>
        <dbReference type="EMBL" id="AQS53613.1"/>
    </source>
</evidence>
<feature type="transmembrane region" description="Helical" evidence="1">
    <location>
        <begin position="5"/>
        <end position="21"/>
    </location>
</feature>
<keyword evidence="1" id="KW-0812">Transmembrane</keyword>
<dbReference type="AlphaFoldDB" id="A0A1S6IPY3"/>
<keyword evidence="1" id="KW-1133">Transmembrane helix</keyword>
<reference evidence="2 3" key="1">
    <citation type="journal article" date="2014" name="Int. J. Syst. Evol. Microbiol.">
        <title>Jeotgalibaca dankookensis gen. nov., sp. nov., a member of the family Carnobacteriaceae, isolated from seujeot (Korean traditional food).</title>
        <authorList>
            <person name="Lee D.G."/>
            <person name="Trujillo M.E."/>
            <person name="Kang H."/>
            <person name="Ahn T.Y."/>
        </authorList>
    </citation>
    <scope>NUCLEOTIDE SEQUENCE [LARGE SCALE GENOMIC DNA]</scope>
    <source>
        <strain evidence="2 3">EX-07</strain>
    </source>
</reference>
<proteinExistence type="predicted"/>
<dbReference type="OrthoDB" id="2885099at2"/>